<comment type="similarity">
    <text evidence="1">Belongs to the sigma-70 factor family. ECF subfamily.</text>
</comment>
<dbReference type="InterPro" id="IPR013324">
    <property type="entry name" value="RNA_pol_sigma_r3/r4-like"/>
</dbReference>
<name>A0ABU5G673_9ACTO</name>
<proteinExistence type="inferred from homology"/>
<organism evidence="7 8">
    <name type="scientific">Actinotignum urinale</name>
    <dbReference type="NCBI Taxonomy" id="190146"/>
    <lineage>
        <taxon>Bacteria</taxon>
        <taxon>Bacillati</taxon>
        <taxon>Actinomycetota</taxon>
        <taxon>Actinomycetes</taxon>
        <taxon>Actinomycetales</taxon>
        <taxon>Actinomycetaceae</taxon>
        <taxon>Actinotignum</taxon>
    </lineage>
</organism>
<evidence type="ECO:0000259" key="6">
    <source>
        <dbReference type="Pfam" id="PF08281"/>
    </source>
</evidence>
<accession>A0ABU5G673</accession>
<evidence type="ECO:0000256" key="2">
    <source>
        <dbReference type="ARBA" id="ARBA00023015"/>
    </source>
</evidence>
<evidence type="ECO:0000256" key="1">
    <source>
        <dbReference type="ARBA" id="ARBA00010641"/>
    </source>
</evidence>
<dbReference type="RefSeq" id="WP_320754966.1">
    <property type="nucleotide sequence ID" value="NZ_JAWNGA010000002.1"/>
</dbReference>
<dbReference type="InterPro" id="IPR036388">
    <property type="entry name" value="WH-like_DNA-bd_sf"/>
</dbReference>
<sequence>MSTTDNNQNHVTFSFDFVTDEHIEVQLPSDSPIAQALLEHDARWKKTNRADTRRDRHSSPSEFPKEGMHFAADIDIERDFINKQAVATAFAGLSERQRFLIEAVVLDGYSFAEIARAENKDESAIRHAYNRAIKRARRILEADRPESSFGVAYRAKQQNRIK</sequence>
<evidence type="ECO:0000256" key="4">
    <source>
        <dbReference type="ARBA" id="ARBA00023163"/>
    </source>
</evidence>
<evidence type="ECO:0000313" key="7">
    <source>
        <dbReference type="EMBL" id="MDY5132564.1"/>
    </source>
</evidence>
<keyword evidence="8" id="KW-1185">Reference proteome</keyword>
<protein>
    <submittedName>
        <fullName evidence="7">Sigma factor-like helix-turn-helix DNA-binding protein</fullName>
    </submittedName>
</protein>
<dbReference type="Gene3D" id="1.10.10.10">
    <property type="entry name" value="Winged helix-like DNA-binding domain superfamily/Winged helix DNA-binding domain"/>
    <property type="match status" value="1"/>
</dbReference>
<comment type="caution">
    <text evidence="7">The sequence shown here is derived from an EMBL/GenBank/DDBJ whole genome shotgun (WGS) entry which is preliminary data.</text>
</comment>
<dbReference type="EMBL" id="JAWNGA010000002">
    <property type="protein sequence ID" value="MDY5132564.1"/>
    <property type="molecule type" value="Genomic_DNA"/>
</dbReference>
<dbReference type="SUPFAM" id="SSF88659">
    <property type="entry name" value="Sigma3 and sigma4 domains of RNA polymerase sigma factors"/>
    <property type="match status" value="1"/>
</dbReference>
<feature type="domain" description="RNA polymerase sigma factor 70 region 4 type 2" evidence="6">
    <location>
        <begin position="84"/>
        <end position="135"/>
    </location>
</feature>
<dbReference type="Proteomes" id="UP001275049">
    <property type="component" value="Unassembled WGS sequence"/>
</dbReference>
<dbReference type="InterPro" id="IPR013249">
    <property type="entry name" value="RNA_pol_sigma70_r4_t2"/>
</dbReference>
<keyword evidence="3" id="KW-0731">Sigma factor</keyword>
<keyword evidence="2" id="KW-0805">Transcription regulation</keyword>
<feature type="region of interest" description="Disordered" evidence="5">
    <location>
        <begin position="44"/>
        <end position="66"/>
    </location>
</feature>
<gene>
    <name evidence="7" type="ORF">R6G86_02235</name>
</gene>
<evidence type="ECO:0000313" key="8">
    <source>
        <dbReference type="Proteomes" id="UP001275049"/>
    </source>
</evidence>
<evidence type="ECO:0000256" key="5">
    <source>
        <dbReference type="SAM" id="MobiDB-lite"/>
    </source>
</evidence>
<dbReference type="Pfam" id="PF08281">
    <property type="entry name" value="Sigma70_r4_2"/>
    <property type="match status" value="1"/>
</dbReference>
<keyword evidence="4" id="KW-0804">Transcription</keyword>
<evidence type="ECO:0000256" key="3">
    <source>
        <dbReference type="ARBA" id="ARBA00023082"/>
    </source>
</evidence>
<reference evidence="7 8" key="1">
    <citation type="submission" date="2023-10" db="EMBL/GenBank/DDBJ databases">
        <title>Whole Genome based description of the genera Actinobaculum and Actinotignum reveals a complex phylogenetic relationship within the species included in the genus Actinotignum.</title>
        <authorList>
            <person name="Jensen C.S."/>
            <person name="Dargis R."/>
            <person name="Kemp M."/>
            <person name="Christensen J.J."/>
        </authorList>
    </citation>
    <scope>NUCLEOTIDE SEQUENCE [LARGE SCALE GENOMIC DNA]</scope>
    <source>
        <strain evidence="7 8">SLA_B974</strain>
    </source>
</reference>